<dbReference type="GO" id="GO:0005730">
    <property type="term" value="C:nucleolus"/>
    <property type="evidence" value="ECO:0007669"/>
    <property type="project" value="TreeGrafter"/>
</dbReference>
<name>A0AAW0CV97_9AGAR</name>
<dbReference type="GO" id="GO:0042393">
    <property type="term" value="F:histone binding"/>
    <property type="evidence" value="ECO:0007669"/>
    <property type="project" value="TreeGrafter"/>
</dbReference>
<evidence type="ECO:0000256" key="3">
    <source>
        <dbReference type="SAM" id="MobiDB-lite"/>
    </source>
</evidence>
<dbReference type="GO" id="GO:0003677">
    <property type="term" value="F:DNA binding"/>
    <property type="evidence" value="ECO:0007669"/>
    <property type="project" value="TreeGrafter"/>
</dbReference>
<reference evidence="4 5" key="1">
    <citation type="submission" date="2024-01" db="EMBL/GenBank/DDBJ databases">
        <title>A draft genome for a cacao thread blight-causing isolate of Paramarasmius palmivorus.</title>
        <authorList>
            <person name="Baruah I.K."/>
            <person name="Bukari Y."/>
            <person name="Amoako-Attah I."/>
            <person name="Meinhardt L.W."/>
            <person name="Bailey B.A."/>
            <person name="Cohen S.P."/>
        </authorList>
    </citation>
    <scope>NUCLEOTIDE SEQUENCE [LARGE SCALE GENOMIC DNA]</scope>
    <source>
        <strain evidence="4 5">GH-12</strain>
    </source>
</reference>
<protein>
    <recommendedName>
        <fullName evidence="6">SPT2 chromatin protein</fullName>
    </recommendedName>
</protein>
<feature type="compositionally biased region" description="Low complexity" evidence="3">
    <location>
        <begin position="251"/>
        <end position="317"/>
    </location>
</feature>
<proteinExistence type="inferred from homology"/>
<comment type="caution">
    <text evidence="4">The sequence shown here is derived from an EMBL/GenBank/DDBJ whole genome shotgun (WGS) entry which is preliminary data.</text>
</comment>
<dbReference type="PANTHER" id="PTHR22691">
    <property type="entry name" value="YEAST SPT2-RELATED"/>
    <property type="match status" value="1"/>
</dbReference>
<feature type="region of interest" description="Disordered" evidence="3">
    <location>
        <begin position="164"/>
        <end position="196"/>
    </location>
</feature>
<dbReference type="AlphaFoldDB" id="A0AAW0CV97"/>
<sequence>MATSTAGYSAHSFAALIAQSQQQTEQQQALLKKQREEKEKREEERKRKQQEREEAERKREIELRKKRLEEEERERQRQRKKEEEERALEAKRQKKAEEQKNKLLYGKPSTSRASGSRASSTPARRRPTDDDEMEVDPSKVLTREEKREKKLQAQLAREFNAGRRIHNGVYHKPGRRLPGGAVDMATPSVPASGSTGKSFKAQLISMPITLTKLNTVKRDTRTIDEILRERAAAKAKALDGDEAREFTDWFGSSKKGPSKSEPVSGANTPTYKSTSSPAAASSRNSASSSTARRLTPPTTKNSSSSSKPPVKSALSKPIPRVTASDRVPSSKPSASKSSSSQRPLGRTADSSKKRQRSSSRSESPYPSRKRARSEELDDDDDDLDPSKVSQMIWGIMGKRKSDYTSRDIFSDDDESDMEAGASDLEREEKRSSRIAKKEDELALEEEKRREDEKKRRKRGY</sequence>
<evidence type="ECO:0000256" key="1">
    <source>
        <dbReference type="ARBA" id="ARBA00006461"/>
    </source>
</evidence>
<dbReference type="GO" id="GO:0006334">
    <property type="term" value="P:nucleosome assembly"/>
    <property type="evidence" value="ECO:0007669"/>
    <property type="project" value="TreeGrafter"/>
</dbReference>
<evidence type="ECO:0000256" key="2">
    <source>
        <dbReference type="ARBA" id="ARBA00023054"/>
    </source>
</evidence>
<dbReference type="EMBL" id="JAYKXP010000026">
    <property type="protein sequence ID" value="KAK7044082.1"/>
    <property type="molecule type" value="Genomic_DNA"/>
</dbReference>
<feature type="compositionally biased region" description="Basic and acidic residues" evidence="3">
    <location>
        <begin position="399"/>
        <end position="409"/>
    </location>
</feature>
<keyword evidence="2" id="KW-0175">Coiled coil</keyword>
<evidence type="ECO:0000313" key="5">
    <source>
        <dbReference type="Proteomes" id="UP001383192"/>
    </source>
</evidence>
<feature type="region of interest" description="Disordered" evidence="3">
    <location>
        <begin position="232"/>
        <end position="460"/>
    </location>
</feature>
<keyword evidence="5" id="KW-1185">Reference proteome</keyword>
<feature type="compositionally biased region" description="Basic and acidic residues" evidence="3">
    <location>
        <begin position="232"/>
        <end position="247"/>
    </location>
</feature>
<dbReference type="PANTHER" id="PTHR22691:SF8">
    <property type="entry name" value="PROTEIN SPT2 HOMOLOG"/>
    <property type="match status" value="1"/>
</dbReference>
<gene>
    <name evidence="4" type="ORF">VNI00_007798</name>
</gene>
<feature type="region of interest" description="Disordered" evidence="3">
    <location>
        <begin position="18"/>
        <end position="149"/>
    </location>
</feature>
<feature type="compositionally biased region" description="Low complexity" evidence="3">
    <location>
        <begin position="18"/>
        <end position="31"/>
    </location>
</feature>
<evidence type="ECO:0000313" key="4">
    <source>
        <dbReference type="EMBL" id="KAK7044082.1"/>
    </source>
</evidence>
<feature type="compositionally biased region" description="Basic and acidic residues" evidence="3">
    <location>
        <begin position="423"/>
        <end position="453"/>
    </location>
</feature>
<organism evidence="4 5">
    <name type="scientific">Paramarasmius palmivorus</name>
    <dbReference type="NCBI Taxonomy" id="297713"/>
    <lineage>
        <taxon>Eukaryota</taxon>
        <taxon>Fungi</taxon>
        <taxon>Dikarya</taxon>
        <taxon>Basidiomycota</taxon>
        <taxon>Agaricomycotina</taxon>
        <taxon>Agaricomycetes</taxon>
        <taxon>Agaricomycetidae</taxon>
        <taxon>Agaricales</taxon>
        <taxon>Marasmiineae</taxon>
        <taxon>Marasmiaceae</taxon>
        <taxon>Paramarasmius</taxon>
    </lineage>
</organism>
<feature type="compositionally biased region" description="Low complexity" evidence="3">
    <location>
        <begin position="108"/>
        <end position="122"/>
    </location>
</feature>
<dbReference type="SMART" id="SM00784">
    <property type="entry name" value="SPT2"/>
    <property type="match status" value="1"/>
</dbReference>
<feature type="compositionally biased region" description="Low complexity" evidence="3">
    <location>
        <begin position="329"/>
        <end position="340"/>
    </location>
</feature>
<feature type="compositionally biased region" description="Basic and acidic residues" evidence="3">
    <location>
        <begin position="33"/>
        <end position="101"/>
    </location>
</feature>
<accession>A0AAW0CV97</accession>
<dbReference type="Pfam" id="PF08243">
    <property type="entry name" value="SPT2"/>
    <property type="match status" value="1"/>
</dbReference>
<dbReference type="Proteomes" id="UP001383192">
    <property type="component" value="Unassembled WGS sequence"/>
</dbReference>
<dbReference type="InterPro" id="IPR013256">
    <property type="entry name" value="Chromatin_SPT2"/>
</dbReference>
<evidence type="ECO:0008006" key="6">
    <source>
        <dbReference type="Google" id="ProtNLM"/>
    </source>
</evidence>
<dbReference type="GO" id="GO:0006360">
    <property type="term" value="P:transcription by RNA polymerase I"/>
    <property type="evidence" value="ECO:0007669"/>
    <property type="project" value="TreeGrafter"/>
</dbReference>
<comment type="similarity">
    <text evidence="1">Belongs to the SPT2 family.</text>
</comment>